<feature type="compositionally biased region" description="Basic and acidic residues" evidence="1">
    <location>
        <begin position="1"/>
        <end position="11"/>
    </location>
</feature>
<feature type="region of interest" description="Disordered" evidence="1">
    <location>
        <begin position="1"/>
        <end position="39"/>
    </location>
</feature>
<proteinExistence type="predicted"/>
<evidence type="ECO:0000256" key="1">
    <source>
        <dbReference type="SAM" id="MobiDB-lite"/>
    </source>
</evidence>
<dbReference type="AlphaFoldDB" id="A0A4Y2ABX6"/>
<name>A0A4Y2ABX6_ARAVE</name>
<comment type="caution">
    <text evidence="2">The sequence shown here is derived from an EMBL/GenBank/DDBJ whole genome shotgun (WGS) entry which is preliminary data.</text>
</comment>
<reference evidence="2 3" key="1">
    <citation type="journal article" date="2019" name="Sci. Rep.">
        <title>Orb-weaving spider Araneus ventricosus genome elucidates the spidroin gene catalogue.</title>
        <authorList>
            <person name="Kono N."/>
            <person name="Nakamura H."/>
            <person name="Ohtoshi R."/>
            <person name="Moran D.A.P."/>
            <person name="Shinohara A."/>
            <person name="Yoshida Y."/>
            <person name="Fujiwara M."/>
            <person name="Mori M."/>
            <person name="Tomita M."/>
            <person name="Arakawa K."/>
        </authorList>
    </citation>
    <scope>NUCLEOTIDE SEQUENCE [LARGE SCALE GENOMIC DNA]</scope>
</reference>
<protein>
    <submittedName>
        <fullName evidence="2">Uncharacterized protein</fullName>
    </submittedName>
</protein>
<evidence type="ECO:0000313" key="3">
    <source>
        <dbReference type="Proteomes" id="UP000499080"/>
    </source>
</evidence>
<dbReference type="EMBL" id="BGPR01000012">
    <property type="protein sequence ID" value="GBL77363.1"/>
    <property type="molecule type" value="Genomic_DNA"/>
</dbReference>
<sequence length="96" mass="10813">MDLPEHIRMDNVTDNLTPNSISYSSARMTSRSSGPMKSLNFPPYSNSSKEWEYAARFTLNLPSRVTLVWRGSLVSEMPAEVPFLSSNYGSYDEVCP</sequence>
<feature type="compositionally biased region" description="Low complexity" evidence="1">
    <location>
        <begin position="20"/>
        <end position="33"/>
    </location>
</feature>
<accession>A0A4Y2ABX6</accession>
<dbReference type="Proteomes" id="UP000499080">
    <property type="component" value="Unassembled WGS sequence"/>
</dbReference>
<evidence type="ECO:0000313" key="2">
    <source>
        <dbReference type="EMBL" id="GBL77363.1"/>
    </source>
</evidence>
<keyword evidence="3" id="KW-1185">Reference proteome</keyword>
<organism evidence="2 3">
    <name type="scientific">Araneus ventricosus</name>
    <name type="common">Orbweaver spider</name>
    <name type="synonym">Epeira ventricosa</name>
    <dbReference type="NCBI Taxonomy" id="182803"/>
    <lineage>
        <taxon>Eukaryota</taxon>
        <taxon>Metazoa</taxon>
        <taxon>Ecdysozoa</taxon>
        <taxon>Arthropoda</taxon>
        <taxon>Chelicerata</taxon>
        <taxon>Arachnida</taxon>
        <taxon>Araneae</taxon>
        <taxon>Araneomorphae</taxon>
        <taxon>Entelegynae</taxon>
        <taxon>Araneoidea</taxon>
        <taxon>Araneidae</taxon>
        <taxon>Araneus</taxon>
    </lineage>
</organism>
<gene>
    <name evidence="2" type="ORF">AVEN_41782_1</name>
</gene>